<reference evidence="3" key="1">
    <citation type="journal article" name="BMC Genomics">
        <title>Long-read sequencing and de novo genome assembly of marine medaka (Oryzias melastigma).</title>
        <authorList>
            <person name="Liang P."/>
            <person name="Saqib H.S.A."/>
            <person name="Ni X."/>
            <person name="Shen Y."/>
        </authorList>
    </citation>
    <scope>NUCLEOTIDE SEQUENCE</scope>
    <source>
        <strain evidence="3">Bigg-433</strain>
    </source>
</reference>
<accession>A0A834F081</accession>
<name>A0A834F081_ORYME</name>
<comment type="caution">
    <text evidence="3">The sequence shown here is derived from an EMBL/GenBank/DDBJ whole genome shotgun (WGS) entry which is preliminary data.</text>
</comment>
<feature type="compositionally biased region" description="Basic and acidic residues" evidence="2">
    <location>
        <begin position="97"/>
        <end position="110"/>
    </location>
</feature>
<evidence type="ECO:0000256" key="2">
    <source>
        <dbReference type="SAM" id="MobiDB-lite"/>
    </source>
</evidence>
<evidence type="ECO:0000256" key="1">
    <source>
        <dbReference type="SAM" id="Coils"/>
    </source>
</evidence>
<feature type="region of interest" description="Disordered" evidence="2">
    <location>
        <begin position="93"/>
        <end position="119"/>
    </location>
</feature>
<dbReference type="EMBL" id="WKFB01000990">
    <property type="protein sequence ID" value="KAF6716176.1"/>
    <property type="molecule type" value="Genomic_DNA"/>
</dbReference>
<feature type="coiled-coil region" evidence="1">
    <location>
        <begin position="279"/>
        <end position="348"/>
    </location>
</feature>
<evidence type="ECO:0000313" key="3">
    <source>
        <dbReference type="EMBL" id="KAF6716176.1"/>
    </source>
</evidence>
<dbReference type="AlphaFoldDB" id="A0A834F081"/>
<feature type="compositionally biased region" description="Polar residues" evidence="2">
    <location>
        <begin position="196"/>
        <end position="207"/>
    </location>
</feature>
<keyword evidence="1" id="KW-0175">Coiled coil</keyword>
<gene>
    <name evidence="3" type="ORF">FQA47_013782</name>
</gene>
<protein>
    <submittedName>
        <fullName evidence="3">Rho GTPase-activating protein 24</fullName>
    </submittedName>
</protein>
<feature type="region of interest" description="Disordered" evidence="2">
    <location>
        <begin position="190"/>
        <end position="227"/>
    </location>
</feature>
<dbReference type="Proteomes" id="UP000646548">
    <property type="component" value="Unassembled WGS sequence"/>
</dbReference>
<sequence>MELRCLPTETPTTASTCSMDPLYDNCPPFAQRVKPREKGVERGIACPFVSRFPGAGSPPPGVVPALAEAHPLVCGGEAGTLPESCSSSCRGGLGRPAWEEEPRGGRKKPTEQGCGWGPKDGVCLKQSPSPSLSEEHRSALSLYDNLLDAEVTGSHRPLFDVETSVQDWQEHMCQAWAPEEIQELMQADAEREDKNMWSSCDVTQNPGKHQDPELDSGSCTSAPEDLTLPENSSKLLQTKLKWPPAAHQRLPSLSPKVPPPPPLADPSASALRSLLTSLQQQILRQREDYEAQIISLEQRNEELQLEVVRLKTNLSQQRHWYQVVQAKIEESERARTAAELRNATLQREMEQFFDTFGELNNEAKKTEYIVKSF</sequence>
<proteinExistence type="predicted"/>
<evidence type="ECO:0000313" key="4">
    <source>
        <dbReference type="Proteomes" id="UP000646548"/>
    </source>
</evidence>
<feature type="region of interest" description="Disordered" evidence="2">
    <location>
        <begin position="244"/>
        <end position="267"/>
    </location>
</feature>
<organism evidence="3 4">
    <name type="scientific">Oryzias melastigma</name>
    <name type="common">Marine medaka</name>
    <dbReference type="NCBI Taxonomy" id="30732"/>
    <lineage>
        <taxon>Eukaryota</taxon>
        <taxon>Metazoa</taxon>
        <taxon>Chordata</taxon>
        <taxon>Craniata</taxon>
        <taxon>Vertebrata</taxon>
        <taxon>Euteleostomi</taxon>
        <taxon>Actinopterygii</taxon>
        <taxon>Neopterygii</taxon>
        <taxon>Teleostei</taxon>
        <taxon>Neoteleostei</taxon>
        <taxon>Acanthomorphata</taxon>
        <taxon>Ovalentaria</taxon>
        <taxon>Atherinomorphae</taxon>
        <taxon>Beloniformes</taxon>
        <taxon>Adrianichthyidae</taxon>
        <taxon>Oryziinae</taxon>
        <taxon>Oryzias</taxon>
    </lineage>
</organism>